<comment type="caution">
    <text evidence="3">The sequence shown here is derived from an EMBL/GenBank/DDBJ whole genome shotgun (WGS) entry which is preliminary data.</text>
</comment>
<feature type="signal peptide" evidence="2">
    <location>
        <begin position="1"/>
        <end position="17"/>
    </location>
</feature>
<organism evidence="3 4">
    <name type="scientific">Stereocaulon virgatum</name>
    <dbReference type="NCBI Taxonomy" id="373712"/>
    <lineage>
        <taxon>Eukaryota</taxon>
        <taxon>Fungi</taxon>
        <taxon>Dikarya</taxon>
        <taxon>Ascomycota</taxon>
        <taxon>Pezizomycotina</taxon>
        <taxon>Lecanoromycetes</taxon>
        <taxon>OSLEUM clade</taxon>
        <taxon>Lecanoromycetidae</taxon>
        <taxon>Lecanorales</taxon>
        <taxon>Lecanorineae</taxon>
        <taxon>Stereocaulaceae</taxon>
        <taxon>Stereocaulon</taxon>
    </lineage>
</organism>
<gene>
    <name evidence="3" type="ORF">N7G274_008965</name>
</gene>
<proteinExistence type="predicted"/>
<feature type="compositionally biased region" description="Low complexity" evidence="1">
    <location>
        <begin position="222"/>
        <end position="234"/>
    </location>
</feature>
<sequence>MSYLIVFIGLLVTHCLGQHGQYLQMCYDPNGAANPDLIPCNPDARTSACCGSGYICDTVLDCIDANTGVQYVPGCTDPTFSDYACPYPLNATYTNDPSNPPYDQYLNITICADGTACPIDLPLCCDTNNAISIISFDNTATVPSASASYSAYYAAAASSVYAIPTGSAYFVASQPSTSSSQVAHRTLVSVAVNSVANAGASSPTFDLTSGATAPIITNKPSLASKATSGSSSPTVASQTRSGGSRCENGVSLAIGALALSAVRWLLS</sequence>
<evidence type="ECO:0000313" key="3">
    <source>
        <dbReference type="EMBL" id="KAL2038316.1"/>
    </source>
</evidence>
<accession>A0ABR4A027</accession>
<keyword evidence="4" id="KW-1185">Reference proteome</keyword>
<keyword evidence="2" id="KW-0732">Signal</keyword>
<feature type="chain" id="PRO_5045949455" evidence="2">
    <location>
        <begin position="18"/>
        <end position="267"/>
    </location>
</feature>
<name>A0ABR4A027_9LECA</name>
<evidence type="ECO:0000313" key="4">
    <source>
        <dbReference type="Proteomes" id="UP001590950"/>
    </source>
</evidence>
<protein>
    <submittedName>
        <fullName evidence="3">Uncharacterized protein</fullName>
    </submittedName>
</protein>
<evidence type="ECO:0000256" key="1">
    <source>
        <dbReference type="SAM" id="MobiDB-lite"/>
    </source>
</evidence>
<dbReference type="Proteomes" id="UP001590950">
    <property type="component" value="Unassembled WGS sequence"/>
</dbReference>
<feature type="region of interest" description="Disordered" evidence="1">
    <location>
        <begin position="222"/>
        <end position="245"/>
    </location>
</feature>
<dbReference type="EMBL" id="JBEFKJ010000033">
    <property type="protein sequence ID" value="KAL2038316.1"/>
    <property type="molecule type" value="Genomic_DNA"/>
</dbReference>
<evidence type="ECO:0000256" key="2">
    <source>
        <dbReference type="SAM" id="SignalP"/>
    </source>
</evidence>
<reference evidence="3 4" key="1">
    <citation type="submission" date="2024-09" db="EMBL/GenBank/DDBJ databases">
        <title>Rethinking Asexuality: The Enigmatic Case of Functional Sexual Genes in Lepraria (Stereocaulaceae).</title>
        <authorList>
            <person name="Doellman M."/>
            <person name="Sun Y."/>
            <person name="Barcenas-Pena A."/>
            <person name="Lumbsch H.T."/>
            <person name="Grewe F."/>
        </authorList>
    </citation>
    <scope>NUCLEOTIDE SEQUENCE [LARGE SCALE GENOMIC DNA]</scope>
    <source>
        <strain evidence="3 4">Mercado 3170</strain>
    </source>
</reference>